<feature type="compositionally biased region" description="Low complexity" evidence="1">
    <location>
        <begin position="527"/>
        <end position="541"/>
    </location>
</feature>
<feature type="compositionally biased region" description="Low complexity" evidence="1">
    <location>
        <begin position="397"/>
        <end position="438"/>
    </location>
</feature>
<feature type="compositionally biased region" description="Polar residues" evidence="1">
    <location>
        <begin position="1188"/>
        <end position="1201"/>
    </location>
</feature>
<feature type="compositionally biased region" description="Polar residues" evidence="1">
    <location>
        <begin position="845"/>
        <end position="861"/>
    </location>
</feature>
<organism evidence="2 3">
    <name type="scientific">Novymonas esmeraldas</name>
    <dbReference type="NCBI Taxonomy" id="1808958"/>
    <lineage>
        <taxon>Eukaryota</taxon>
        <taxon>Discoba</taxon>
        <taxon>Euglenozoa</taxon>
        <taxon>Kinetoplastea</taxon>
        <taxon>Metakinetoplastina</taxon>
        <taxon>Trypanosomatida</taxon>
        <taxon>Trypanosomatidae</taxon>
        <taxon>Novymonas</taxon>
    </lineage>
</organism>
<feature type="compositionally biased region" description="Low complexity" evidence="1">
    <location>
        <begin position="694"/>
        <end position="711"/>
    </location>
</feature>
<sequence length="1344" mass="142269">MGSDVSVLFQADAPVPSIVVSTQHEVRANPGAGGGAPPPCGAVVERCPVIRVMAAHKAQQVLGGAAAAAVTPGATALAPHRTPPPPPSLSATARQPPPVLLVRDCTAPGALAKSNMYVPVLNGVLAHVAEHCNDDGGGGGGGDVASSAVCPLGVDFDPSLGLGDRLTTAAARTTCAECCKLFFTHLVGALEHVGEERVAGAVAAPQSPRLSLLYLDARSCRLDDVTGAWLAATLIMRAVRRTRPYALVATRTREGGGGSGGGGNFMSLFSPDVRADMMWASLQHILLTHNIMSLAGVKVVLEAFLAEDAMHDVLLQQQGVNPKALKSQEVLAAVTQERLFPRHGSQLLPQLYLVDVRHNSYDDDEVQAVLQTMAPARHDDDGGRGQSADATTPPDTPVSSPAMAPSLSPSAAAPLPTLTPAPVQQQQQQQQRETSSAVPDVSPTEYGEADADSHRYFTQGYAQPPLQPEQEHAPPMPPSPSKQQEQQQQMATSAAATTTTAVAEESEMPLISPVNNSLPPSPQNNEAAPQPTPYTTATAAAVPPPPPAAAPVWREQVHRDRVAAAPPAATGEPRPLPATNSPPTPSAASSLSTQQQEEQLQPHTPAPPQTQPSTHSSVHRYVRLPDEVSTSRTRDGDAAAEPAVATTPTSSSTSTAVRSSTAPAQHQPQPPHDTPHTAPQPLPSSLPPPPQQPQQPLQLHPQLPSQPHPQQKPAASRIKVHSRQASPVIQRRQSPQPATATTTATAAAAAAAAPVPSGLVMSRTARHARSVSPRSDGRAATPLTARQLQRHQQQQERGTGAGADAVSPTRVGAVELQRAYRVLSAQRPDSARRRPWDNGTPLVSRPNTPQQRTSAPQSPGPSSIARAMRLRPELDGDEDDEEEREATDNHSEAGGEEETLDPLLLQPRRYPVTRSAPRTPQQQQHSRHRSHRSDRVQEEPWLDDAYTLSHGRGTSPELLLLSGGGSGQRRRYEIAALAPPEALFAASAARVAPTREEGAARRRHDSPAEAAAARRAAARSPHQQRRRSSAYDGVSARVHSQRHVGNERLARAEYEAATAAEAKARARTHARAAQRAAAAAAVTGGRDAASSRQASPSLRVAGEVHSGRSSASPPASEPPSPSPTPQRPGAVVVVAAATATPAAAVLDTTSASAHTGSERHGLASDSAAAAAVGRPRLSTAGPPHAAPRSTTTSQLRRVTSQRQRRFSEVEEHENAFYTRNRQPRRRFRTATVTATMRAPWALPLEVEEMAKEQQQQQQQQRRGSATLTVQSARSPMQRGDTVPQQQQQQQQQQQRGSGVEAGQAAHHRWSGALVGATRAPAREVNDNGVELVHPKLRTRIRAVL</sequence>
<feature type="compositionally biased region" description="Low complexity" evidence="1">
    <location>
        <begin position="639"/>
        <end position="667"/>
    </location>
</feature>
<feature type="compositionally biased region" description="Pro residues" evidence="1">
    <location>
        <begin position="668"/>
        <end position="693"/>
    </location>
</feature>
<proteinExistence type="predicted"/>
<feature type="compositionally biased region" description="Acidic residues" evidence="1">
    <location>
        <begin position="875"/>
        <end position="885"/>
    </location>
</feature>
<feature type="compositionally biased region" description="Low complexity" evidence="1">
    <location>
        <begin position="481"/>
        <end position="503"/>
    </location>
</feature>
<comment type="caution">
    <text evidence="2">The sequence shown here is derived from an EMBL/GenBank/DDBJ whole genome shotgun (WGS) entry which is preliminary data.</text>
</comment>
<feature type="region of interest" description="Disordered" evidence="1">
    <location>
        <begin position="464"/>
        <end position="810"/>
    </location>
</feature>
<feature type="region of interest" description="Disordered" evidence="1">
    <location>
        <begin position="376"/>
        <end position="448"/>
    </location>
</feature>
<feature type="compositionally biased region" description="Low complexity" evidence="1">
    <location>
        <begin position="1284"/>
        <end position="1294"/>
    </location>
</feature>
<feature type="region of interest" description="Disordered" evidence="1">
    <location>
        <begin position="1249"/>
        <end position="1306"/>
    </location>
</feature>
<feature type="region of interest" description="Disordered" evidence="1">
    <location>
        <begin position="1084"/>
        <end position="1128"/>
    </location>
</feature>
<keyword evidence="3" id="KW-1185">Reference proteome</keyword>
<feature type="compositionally biased region" description="Pro residues" evidence="1">
    <location>
        <begin position="574"/>
        <end position="585"/>
    </location>
</feature>
<feature type="compositionally biased region" description="Low complexity" evidence="1">
    <location>
        <begin position="786"/>
        <end position="797"/>
    </location>
</feature>
<reference evidence="2 3" key="1">
    <citation type="journal article" date="2021" name="MBio">
        <title>A New Model Trypanosomatid, Novymonas esmeraldas: Genomic Perception of Its 'Candidatus Pandoraea novymonadis' Endosymbiont.</title>
        <authorList>
            <person name="Zakharova A."/>
            <person name="Saura A."/>
            <person name="Butenko A."/>
            <person name="Podesvova L."/>
            <person name="Warmusova S."/>
            <person name="Kostygov A.Y."/>
            <person name="Nenarokova A."/>
            <person name="Lukes J."/>
            <person name="Opperdoes F.R."/>
            <person name="Yurchenko V."/>
        </authorList>
    </citation>
    <scope>NUCLEOTIDE SEQUENCE [LARGE SCALE GENOMIC DNA]</scope>
    <source>
        <strain evidence="2 3">E262AT.01</strain>
    </source>
</reference>
<name>A0AAW0EXG8_9TRYP</name>
<evidence type="ECO:0000313" key="3">
    <source>
        <dbReference type="Proteomes" id="UP001430356"/>
    </source>
</evidence>
<feature type="region of interest" description="Disordered" evidence="1">
    <location>
        <begin position="75"/>
        <end position="94"/>
    </location>
</feature>
<evidence type="ECO:0000313" key="2">
    <source>
        <dbReference type="EMBL" id="KAK7198510.1"/>
    </source>
</evidence>
<evidence type="ECO:0000256" key="1">
    <source>
        <dbReference type="SAM" id="MobiDB-lite"/>
    </source>
</evidence>
<feature type="region of interest" description="Disordered" evidence="1">
    <location>
        <begin position="988"/>
        <end position="1049"/>
    </location>
</feature>
<feature type="compositionally biased region" description="Polar residues" evidence="1">
    <location>
        <begin position="513"/>
        <end position="526"/>
    </location>
</feature>
<feature type="compositionally biased region" description="Low complexity" evidence="1">
    <location>
        <begin position="738"/>
        <end position="753"/>
    </location>
</feature>
<feature type="region of interest" description="Disordered" evidence="1">
    <location>
        <begin position="823"/>
        <end position="968"/>
    </location>
</feature>
<gene>
    <name evidence="2" type="ORF">NESM_000812500</name>
</gene>
<dbReference type="Proteomes" id="UP001430356">
    <property type="component" value="Unassembled WGS sequence"/>
</dbReference>
<feature type="compositionally biased region" description="Pro residues" evidence="1">
    <location>
        <begin position="1115"/>
        <end position="1126"/>
    </location>
</feature>
<feature type="compositionally biased region" description="Low complexity" evidence="1">
    <location>
        <begin position="1008"/>
        <end position="1021"/>
    </location>
</feature>
<feature type="region of interest" description="Disordered" evidence="1">
    <location>
        <begin position="1151"/>
        <end position="1214"/>
    </location>
</feature>
<feature type="compositionally biased region" description="Polar residues" evidence="1">
    <location>
        <begin position="1261"/>
        <end position="1274"/>
    </location>
</feature>
<dbReference type="EMBL" id="JAECZO010000155">
    <property type="protein sequence ID" value="KAK7198510.1"/>
    <property type="molecule type" value="Genomic_DNA"/>
</dbReference>
<protein>
    <submittedName>
        <fullName evidence="2">Uncharacterized protein</fullName>
    </submittedName>
</protein>
<accession>A0AAW0EXG8</accession>
<feature type="compositionally biased region" description="Basic and acidic residues" evidence="1">
    <location>
        <begin position="1205"/>
        <end position="1214"/>
    </location>
</feature>
<feature type="compositionally biased region" description="Low complexity" evidence="1">
    <location>
        <begin position="586"/>
        <end position="603"/>
    </location>
</feature>
<feature type="compositionally biased region" description="Polar residues" evidence="1">
    <location>
        <begin position="723"/>
        <end position="737"/>
    </location>
</feature>